<dbReference type="GO" id="GO:0005524">
    <property type="term" value="F:ATP binding"/>
    <property type="evidence" value="ECO:0007669"/>
    <property type="project" value="UniProtKB-KW"/>
</dbReference>
<dbReference type="PROSITE" id="PS51193">
    <property type="entry name" value="HELICASE_ATP_BIND_2"/>
    <property type="match status" value="1"/>
</dbReference>
<dbReference type="GO" id="GO:0016787">
    <property type="term" value="F:hydrolase activity"/>
    <property type="evidence" value="ECO:0007669"/>
    <property type="project" value="UniProtKB-KW"/>
</dbReference>
<name>A0AAT9HEW4_9ACTN</name>
<evidence type="ECO:0000256" key="2">
    <source>
        <dbReference type="ARBA" id="ARBA00022801"/>
    </source>
</evidence>
<feature type="domain" description="Helicase ATP-binding" evidence="5">
    <location>
        <begin position="1"/>
        <end position="140"/>
    </location>
</feature>
<evidence type="ECO:0000259" key="5">
    <source>
        <dbReference type="PROSITE" id="PS51193"/>
    </source>
</evidence>
<feature type="compositionally biased region" description="Basic and acidic residues" evidence="4">
    <location>
        <begin position="85"/>
        <end position="96"/>
    </location>
</feature>
<evidence type="ECO:0000256" key="3">
    <source>
        <dbReference type="ARBA" id="ARBA00022840"/>
    </source>
</evidence>
<reference evidence="6" key="2">
    <citation type="submission" date="2024-07" db="EMBL/GenBank/DDBJ databases">
        <title>Streptomyces haneummycinica sp. nov., a new antibiotic-producing actinobacterium isolated from marine sediment.</title>
        <authorList>
            <person name="Uemura M."/>
            <person name="Hamada M."/>
            <person name="Hirano S."/>
            <person name="Kobayashi K."/>
            <person name="Ohshiro T."/>
            <person name="Kobayashi T."/>
            <person name="Terahara T."/>
        </authorList>
    </citation>
    <scope>NUCLEOTIDE SEQUENCE</scope>
    <source>
        <strain evidence="6">KM77-8</strain>
    </source>
</reference>
<accession>A0AAT9HEW4</accession>
<keyword evidence="1" id="KW-0547">Nucleotide-binding</keyword>
<sequence>MATATLALQRQLVERDLPRTVDALHPLLRRRPEFAMLKGRSNYLCLHRLHEGVPQDEEEGLFDQFEAAAPTSKLGQDLLRLRDWSDETETGDRDDLTPGVSDRAWSQVSVSSRSAWAPRSAPTAPSASRRRPASAPSWPR</sequence>
<dbReference type="AlphaFoldDB" id="A0AAT9HEW4"/>
<gene>
    <name evidence="6" type="ORF">SHKM778_23000</name>
</gene>
<evidence type="ECO:0000256" key="4">
    <source>
        <dbReference type="SAM" id="MobiDB-lite"/>
    </source>
</evidence>
<reference evidence="6" key="1">
    <citation type="submission" date="2024-06" db="EMBL/GenBank/DDBJ databases">
        <authorList>
            <consortium name="consrtm"/>
            <person name="Uemura M."/>
            <person name="Terahara T."/>
        </authorList>
    </citation>
    <scope>NUCLEOTIDE SEQUENCE</scope>
    <source>
        <strain evidence="6">KM77-8</strain>
    </source>
</reference>
<dbReference type="InterPro" id="IPR014013">
    <property type="entry name" value="Helic_SF1/SF2_ATP-bd_DinG/Rad3"/>
</dbReference>
<feature type="region of interest" description="Disordered" evidence="4">
    <location>
        <begin position="85"/>
        <end position="140"/>
    </location>
</feature>
<dbReference type="Gene3D" id="3.40.50.300">
    <property type="entry name" value="P-loop containing nucleotide triphosphate hydrolases"/>
    <property type="match status" value="1"/>
</dbReference>
<keyword evidence="3" id="KW-0067">ATP-binding</keyword>
<evidence type="ECO:0000256" key="1">
    <source>
        <dbReference type="ARBA" id="ARBA00022741"/>
    </source>
</evidence>
<proteinExistence type="predicted"/>
<evidence type="ECO:0000313" key="6">
    <source>
        <dbReference type="EMBL" id="BFO15912.1"/>
    </source>
</evidence>
<feature type="compositionally biased region" description="Low complexity" evidence="4">
    <location>
        <begin position="111"/>
        <end position="140"/>
    </location>
</feature>
<keyword evidence="2" id="KW-0378">Hydrolase</keyword>
<organism evidence="6">
    <name type="scientific">Streptomyces haneummycinicus</name>
    <dbReference type="NCBI Taxonomy" id="3074435"/>
    <lineage>
        <taxon>Bacteria</taxon>
        <taxon>Bacillati</taxon>
        <taxon>Actinomycetota</taxon>
        <taxon>Actinomycetes</taxon>
        <taxon>Kitasatosporales</taxon>
        <taxon>Streptomycetaceae</taxon>
        <taxon>Streptomyces</taxon>
    </lineage>
</organism>
<dbReference type="EMBL" id="AP035768">
    <property type="protein sequence ID" value="BFO15912.1"/>
    <property type="molecule type" value="Genomic_DNA"/>
</dbReference>
<dbReference type="InterPro" id="IPR027417">
    <property type="entry name" value="P-loop_NTPase"/>
</dbReference>
<protein>
    <recommendedName>
        <fullName evidence="5">Helicase ATP-binding domain-containing protein</fullName>
    </recommendedName>
</protein>